<dbReference type="RefSeq" id="WP_007809309.1">
    <property type="nucleotide sequence ID" value="NZ_AJXT01000045.1"/>
</dbReference>
<dbReference type="Proteomes" id="UP000003226">
    <property type="component" value="Unassembled WGS sequence"/>
</dbReference>
<organism evidence="3 4">
    <name type="scientific">Rhodanobacter spathiphylli B39</name>
    <dbReference type="NCBI Taxonomy" id="1163407"/>
    <lineage>
        <taxon>Bacteria</taxon>
        <taxon>Pseudomonadati</taxon>
        <taxon>Pseudomonadota</taxon>
        <taxon>Gammaproteobacteria</taxon>
        <taxon>Lysobacterales</taxon>
        <taxon>Rhodanobacteraceae</taxon>
        <taxon>Rhodanobacter</taxon>
    </lineage>
</organism>
<evidence type="ECO:0000313" key="3">
    <source>
        <dbReference type="EMBL" id="EIL91150.1"/>
    </source>
</evidence>
<gene>
    <name evidence="3" type="ORF">UU7_13898</name>
</gene>
<protein>
    <submittedName>
        <fullName evidence="3">Nucleoside-diphosphate sugar epimerase</fullName>
    </submittedName>
</protein>
<feature type="domain" description="Polysaccharide biosynthesis protein CapD-like" evidence="2">
    <location>
        <begin position="35"/>
        <end position="295"/>
    </location>
</feature>
<dbReference type="InterPro" id="IPR036291">
    <property type="entry name" value="NAD(P)-bd_dom_sf"/>
</dbReference>
<evidence type="ECO:0000256" key="1">
    <source>
        <dbReference type="ARBA" id="ARBA00007430"/>
    </source>
</evidence>
<dbReference type="Gene3D" id="3.40.50.720">
    <property type="entry name" value="NAD(P)-binding Rossmann-like Domain"/>
    <property type="match status" value="1"/>
</dbReference>
<comment type="similarity">
    <text evidence="1">Belongs to the polysaccharide synthase family.</text>
</comment>
<dbReference type="CDD" id="cd05237">
    <property type="entry name" value="UDP_invert_4-6DH_SDR_e"/>
    <property type="match status" value="1"/>
</dbReference>
<reference evidence="3 4" key="1">
    <citation type="journal article" date="2012" name="J. Bacteriol.">
        <title>Genome sequences for six rhodanobacter strains, isolated from soils and the terrestrial subsurface, with variable denitrification capabilities.</title>
        <authorList>
            <person name="Kostka J.E."/>
            <person name="Green S.J."/>
            <person name="Rishishwar L."/>
            <person name="Prakash O."/>
            <person name="Katz L.S."/>
            <person name="Marino-Ramirez L."/>
            <person name="Jordan I.K."/>
            <person name="Munk C."/>
            <person name="Ivanova N."/>
            <person name="Mikhailova N."/>
            <person name="Watson D.B."/>
            <person name="Brown S.D."/>
            <person name="Palumbo A.V."/>
            <person name="Brooks S.C."/>
        </authorList>
    </citation>
    <scope>NUCLEOTIDE SEQUENCE [LARGE SCALE GENOMIC DNA]</scope>
    <source>
        <strain evidence="3 4">B39</strain>
    </source>
</reference>
<sequence>MNILELVGRKRPLFDTDVQAHEAELSSKVASSRFLVIGGAGSIGQAVTREIFKRHPKVLHVVDISENNMVELVRDIRSTLGYIDGDFRTFAIDCGSREFEALMNAGDGYDYVLNLSALKHVRSEKDPFTLMRLIEVNVLNTIKTIELAKAGGAKKYFCVSTDKAANPVNMMGASKRIMEMFLMRASEQLPISTARFANVAFSDGSLLHGFNQRFAKRQPISAPNDVRRYFVTPQESGELCLMSCLLGDNRDIFFPKLSEALDLTRFSDIAVRYLAALGFEAHECASEDEARDRAAELIAQKEWPCYFFPSDTTGEKDFEEFFTDREVLDMQRFENLGVIKNAANYDQAQLDHFLATLDAIRQQPSWDKAPIVDLFNHMIPDFAHKETGKYLDGRM</sequence>
<proteinExistence type="inferred from homology"/>
<dbReference type="PANTHER" id="PTHR43318:SF1">
    <property type="entry name" value="POLYSACCHARIDE BIOSYNTHESIS PROTEIN EPSC-RELATED"/>
    <property type="match status" value="1"/>
</dbReference>
<dbReference type="AlphaFoldDB" id="I4VVA9"/>
<dbReference type="SUPFAM" id="SSF51735">
    <property type="entry name" value="NAD(P)-binding Rossmann-fold domains"/>
    <property type="match status" value="1"/>
</dbReference>
<evidence type="ECO:0000313" key="4">
    <source>
        <dbReference type="Proteomes" id="UP000003226"/>
    </source>
</evidence>
<dbReference type="EMBL" id="AJXT01000045">
    <property type="protein sequence ID" value="EIL91150.1"/>
    <property type="molecule type" value="Genomic_DNA"/>
</dbReference>
<keyword evidence="4" id="KW-1185">Reference proteome</keyword>
<dbReference type="OrthoDB" id="9803111at2"/>
<dbReference type="Pfam" id="PF02719">
    <property type="entry name" value="Polysacc_synt_2"/>
    <property type="match status" value="1"/>
</dbReference>
<dbReference type="InterPro" id="IPR051203">
    <property type="entry name" value="Polysaccharide_Synthase-Rel"/>
</dbReference>
<dbReference type="PANTHER" id="PTHR43318">
    <property type="entry name" value="UDP-N-ACETYLGLUCOSAMINE 4,6-DEHYDRATASE"/>
    <property type="match status" value="1"/>
</dbReference>
<name>I4VVA9_9GAMM</name>
<dbReference type="Gene3D" id="3.90.25.40">
    <property type="match status" value="1"/>
</dbReference>
<comment type="caution">
    <text evidence="3">The sequence shown here is derived from an EMBL/GenBank/DDBJ whole genome shotgun (WGS) entry which is preliminary data.</text>
</comment>
<dbReference type="eggNOG" id="COG1086">
    <property type="taxonomic scope" value="Bacteria"/>
</dbReference>
<dbReference type="PATRIC" id="fig|1163407.3.peg.2797"/>
<dbReference type="STRING" id="1163407.UU7_13898"/>
<dbReference type="InterPro" id="IPR003869">
    <property type="entry name" value="Polysac_CapD-like"/>
</dbReference>
<accession>I4VVA9</accession>
<evidence type="ECO:0000259" key="2">
    <source>
        <dbReference type="Pfam" id="PF02719"/>
    </source>
</evidence>